<evidence type="ECO:0000313" key="1">
    <source>
        <dbReference type="EMBL" id="GAI87752.1"/>
    </source>
</evidence>
<dbReference type="AlphaFoldDB" id="X1S3Y2"/>
<dbReference type="EMBL" id="BARW01007501">
    <property type="protein sequence ID" value="GAI87752.1"/>
    <property type="molecule type" value="Genomic_DNA"/>
</dbReference>
<reference evidence="1" key="1">
    <citation type="journal article" date="2014" name="Front. Microbiol.">
        <title>High frequency of phylogenetically diverse reductive dehalogenase-homologous genes in deep subseafloor sedimentary metagenomes.</title>
        <authorList>
            <person name="Kawai M."/>
            <person name="Futagami T."/>
            <person name="Toyoda A."/>
            <person name="Takaki Y."/>
            <person name="Nishi S."/>
            <person name="Hori S."/>
            <person name="Arai W."/>
            <person name="Tsubouchi T."/>
            <person name="Morono Y."/>
            <person name="Uchiyama I."/>
            <person name="Ito T."/>
            <person name="Fujiyama A."/>
            <person name="Inagaki F."/>
            <person name="Takami H."/>
        </authorList>
    </citation>
    <scope>NUCLEOTIDE SEQUENCE</scope>
    <source>
        <strain evidence="1">Expedition CK06-06</strain>
    </source>
</reference>
<protein>
    <submittedName>
        <fullName evidence="1">Uncharacterized protein</fullName>
    </submittedName>
</protein>
<name>X1S3Y2_9ZZZZ</name>
<accession>X1S3Y2</accession>
<proteinExistence type="predicted"/>
<organism evidence="1">
    <name type="scientific">marine sediment metagenome</name>
    <dbReference type="NCBI Taxonomy" id="412755"/>
    <lineage>
        <taxon>unclassified sequences</taxon>
        <taxon>metagenomes</taxon>
        <taxon>ecological metagenomes</taxon>
    </lineage>
</organism>
<comment type="caution">
    <text evidence="1">The sequence shown here is derived from an EMBL/GenBank/DDBJ whole genome shotgun (WGS) entry which is preliminary data.</text>
</comment>
<gene>
    <name evidence="1" type="ORF">S12H4_15590</name>
</gene>
<sequence length="176" mass="20571">MGLVYAIPGFNNFLVYNNSTRIDLYRVDGLAPTYYPGLPGRGKFENVTMTWWVYRTRGFKIDYSYMLGGSKKVGGTRAINQLFLLREAEIFKEWIDDIFPEENTTITQVEIPLKEIVTYPMNFDKTIMQGSFWSDHEDWQYDLKVCYYIDLSKCKEIPVTTMKLGNKTYRDLNAST</sequence>